<sequence length="61" mass="6901">MNALPPFRHNAVLSMSVELAHRVMQEHIDCPVTVCAIKSQAKTLLVQHNRMAPSDHMKFGY</sequence>
<dbReference type="EMBL" id="LR215973">
    <property type="protein sequence ID" value="VFA97900.1"/>
    <property type="molecule type" value="Genomic_DNA"/>
</dbReference>
<organism evidence="1 2">
    <name type="scientific">Nocardia cyriacigeorgica</name>
    <dbReference type="NCBI Taxonomy" id="135487"/>
    <lineage>
        <taxon>Bacteria</taxon>
        <taxon>Bacillati</taxon>
        <taxon>Actinomycetota</taxon>
        <taxon>Actinomycetes</taxon>
        <taxon>Mycobacteriales</taxon>
        <taxon>Nocardiaceae</taxon>
        <taxon>Nocardia</taxon>
    </lineage>
</organism>
<reference evidence="1 2" key="1">
    <citation type="submission" date="2019-02" db="EMBL/GenBank/DDBJ databases">
        <authorList>
            <consortium name="Pathogen Informatics"/>
        </authorList>
    </citation>
    <scope>NUCLEOTIDE SEQUENCE [LARGE SCALE GENOMIC DNA]</scope>
    <source>
        <strain evidence="1 2">3012STDY6756504</strain>
    </source>
</reference>
<dbReference type="Proteomes" id="UP000290439">
    <property type="component" value="Chromosome"/>
</dbReference>
<accession>A0A4U8VW50</accession>
<proteinExistence type="predicted"/>
<evidence type="ECO:0000313" key="2">
    <source>
        <dbReference type="Proteomes" id="UP000290439"/>
    </source>
</evidence>
<dbReference type="AlphaFoldDB" id="A0A4U8VW50"/>
<gene>
    <name evidence="1" type="ORF">NCTC10797_01665</name>
</gene>
<protein>
    <submittedName>
        <fullName evidence="1">Uncharacterized protein</fullName>
    </submittedName>
</protein>
<name>A0A4U8VW50_9NOCA</name>
<evidence type="ECO:0000313" key="1">
    <source>
        <dbReference type="EMBL" id="VFA97900.1"/>
    </source>
</evidence>